<protein>
    <submittedName>
        <fullName evidence="1">Sulfotransferase family protein</fullName>
    </submittedName>
</protein>
<dbReference type="EMBL" id="CP132914">
    <property type="protein sequence ID" value="WMB73219.1"/>
    <property type="molecule type" value="Genomic_DNA"/>
</dbReference>
<dbReference type="RefSeq" id="WP_306684133.1">
    <property type="nucleotide sequence ID" value="NZ_CP132914.1"/>
</dbReference>
<dbReference type="GeneID" id="301337692"/>
<dbReference type="AlphaFoldDB" id="A0AA50KE23"/>
<dbReference type="Gene3D" id="3.40.50.300">
    <property type="entry name" value="P-loop containing nucleotide triphosphate hydrolases"/>
    <property type="match status" value="1"/>
</dbReference>
<dbReference type="KEGG" id="sog:RA178_00865"/>
<dbReference type="SUPFAM" id="SSF52540">
    <property type="entry name" value="P-loop containing nucleoside triphosphate hydrolases"/>
    <property type="match status" value="1"/>
</dbReference>
<sequence length="379" mass="43648">MVDFKEQQQRYWLLVHNPTALRELGKVMTLTNFCQYLRLFWHLPDCGDDRLLAILHTGNRQRIEPDYSLFCQFWAPADYDPKRRVLEWMSAAEKPIHPFYSEHISAVRGQLLSALIKPQTALLPAPNLSGLVEQVQPAGFIFHLSRCGSTLVSRSFAGLSKCRVLSESPLLTQVLLDRNLSDTERRAALIFCINTQGQLFHPEQHLLIKWNAWDLQFWPLILSLYPQVPVLLLLRDPVEILASQQKSAGYHMVRQPSRPLFLELSVPEEGESILDYQCKVLRLLLGYGLEMSQRNQVMVVDYQELLPAIANKIANWFSLALSKEECSQVEQCQLIHSKTATQPFVADSQSKQSFFSAKQKEQIHRYCNWSNLHLFETKG</sequence>
<gene>
    <name evidence="1" type="ORF">RA178_00865</name>
</gene>
<name>A0AA50KE23_9GAMM</name>
<dbReference type="InterPro" id="IPR027417">
    <property type="entry name" value="P-loop_NTPase"/>
</dbReference>
<evidence type="ECO:0000313" key="1">
    <source>
        <dbReference type="EMBL" id="WMB73219.1"/>
    </source>
</evidence>
<proteinExistence type="predicted"/>
<organism evidence="1">
    <name type="scientific">Shewanella oncorhynchi</name>
    <dbReference type="NCBI Taxonomy" id="2726434"/>
    <lineage>
        <taxon>Bacteria</taxon>
        <taxon>Pseudomonadati</taxon>
        <taxon>Pseudomonadota</taxon>
        <taxon>Gammaproteobacteria</taxon>
        <taxon>Alteromonadales</taxon>
        <taxon>Shewanellaceae</taxon>
        <taxon>Shewanella</taxon>
    </lineage>
</organism>
<dbReference type="Proteomes" id="UP001236800">
    <property type="component" value="Chromosome"/>
</dbReference>
<reference evidence="1" key="1">
    <citation type="submission" date="2023-08" db="EMBL/GenBank/DDBJ databases">
        <title>Complete genome sequence of Shewanella oncorhynchi Z-P2, a siderophore putrebactin-producing bacterium.</title>
        <authorList>
            <person name="Zhang Y."/>
        </authorList>
    </citation>
    <scope>NUCLEOTIDE SEQUENCE</scope>
    <source>
        <strain evidence="1">Z-P2</strain>
    </source>
</reference>
<accession>A0AA50KE23</accession>